<keyword evidence="6" id="KW-1185">Reference proteome</keyword>
<comment type="subcellular location">
    <subcellularLocation>
        <location evidence="4">Cytoplasm</location>
    </subcellularLocation>
</comment>
<dbReference type="GO" id="GO:0008914">
    <property type="term" value="F:leucyl-tRNA--protein transferase activity"/>
    <property type="evidence" value="ECO:0007669"/>
    <property type="project" value="UniProtKB-UniRule"/>
</dbReference>
<evidence type="ECO:0000256" key="4">
    <source>
        <dbReference type="HAMAP-Rule" id="MF_00688"/>
    </source>
</evidence>
<dbReference type="PANTHER" id="PTHR30098:SF2">
    <property type="entry name" value="LEUCYL_PHENYLALANYL-TRNA--PROTEIN TRANSFERASE"/>
    <property type="match status" value="1"/>
</dbReference>
<keyword evidence="3 4" id="KW-0012">Acyltransferase</keyword>
<reference evidence="5 6" key="1">
    <citation type="submission" date="2014-08" db="EMBL/GenBank/DDBJ databases">
        <title>Whole genome shotgun sequence of Sphingomonas paucimobilis NBRC 13935.</title>
        <authorList>
            <person name="Hosoyama A."/>
            <person name="Hashimoto M."/>
            <person name="Hosoyama Y."/>
            <person name="Noguchi M."/>
            <person name="Uohara A."/>
            <person name="Ohji S."/>
            <person name="Katano-Makiyama Y."/>
            <person name="Ichikawa N."/>
            <person name="Kimura A."/>
            <person name="Yamazoe A."/>
            <person name="Fujita N."/>
        </authorList>
    </citation>
    <scope>NUCLEOTIDE SEQUENCE [LARGE SCALE GENOMIC DNA]</scope>
    <source>
        <strain evidence="5 6">NBRC 13935</strain>
    </source>
</reference>
<dbReference type="HAMAP" id="MF_00688">
    <property type="entry name" value="Leu_Phe_trans"/>
    <property type="match status" value="1"/>
</dbReference>
<evidence type="ECO:0000256" key="2">
    <source>
        <dbReference type="ARBA" id="ARBA00022679"/>
    </source>
</evidence>
<comment type="function">
    <text evidence="4">Functions in the N-end rule pathway of protein degradation where it conjugates Leu, Phe and, less efficiently, Met from aminoacyl-tRNAs to the N-termini of proteins containing an N-terminal arginine or lysine.</text>
</comment>
<dbReference type="Proteomes" id="UP000032025">
    <property type="component" value="Unassembled WGS sequence"/>
</dbReference>
<comment type="catalytic activity">
    <reaction evidence="4">
        <text>N-terminal L-arginyl-[protein] + L-leucyl-tRNA(Leu) = N-terminal L-leucyl-L-arginyl-[protein] + tRNA(Leu) + H(+)</text>
        <dbReference type="Rhea" id="RHEA:50416"/>
        <dbReference type="Rhea" id="RHEA-COMP:9613"/>
        <dbReference type="Rhea" id="RHEA-COMP:9622"/>
        <dbReference type="Rhea" id="RHEA-COMP:12672"/>
        <dbReference type="Rhea" id="RHEA-COMP:12673"/>
        <dbReference type="ChEBI" id="CHEBI:15378"/>
        <dbReference type="ChEBI" id="CHEBI:64719"/>
        <dbReference type="ChEBI" id="CHEBI:78442"/>
        <dbReference type="ChEBI" id="CHEBI:78494"/>
        <dbReference type="ChEBI" id="CHEBI:133044"/>
        <dbReference type="EC" id="2.3.2.6"/>
    </reaction>
</comment>
<dbReference type="NCBIfam" id="TIGR00667">
    <property type="entry name" value="aat"/>
    <property type="match status" value="1"/>
</dbReference>
<evidence type="ECO:0000313" key="6">
    <source>
        <dbReference type="Proteomes" id="UP000032025"/>
    </source>
</evidence>
<sequence>MSTGAIERLTPHLVLGAYAVGVFPMADTRDTDHVYWVEPRKRAVLPLEGFHLSRSLRKTVAADRFRVTADTAFESIIRLCAESVPDRPETWINYAIERAFIDLFDMGFAHSIECWDGDELVGGLYGLSLGRAFFGESMVSRRTDASKVALVWLVARLRAGGYSLLDCQFQTPHLATMGAVEIGRDDYVALLSDALAGVVGPGASVSGASVPGDFGALDRLGAAPGVAAGTVSGPVSGQDIVQLLAQTS</sequence>
<evidence type="ECO:0000313" key="5">
    <source>
        <dbReference type="EMBL" id="GAN12276.1"/>
    </source>
</evidence>
<dbReference type="InterPro" id="IPR004616">
    <property type="entry name" value="Leu/Phe-tRNA_Trfase"/>
</dbReference>
<comment type="similarity">
    <text evidence="4">Belongs to the L/F-transferase family.</text>
</comment>
<dbReference type="Pfam" id="PF03588">
    <property type="entry name" value="Leu_Phe_trans"/>
    <property type="match status" value="1"/>
</dbReference>
<protein>
    <recommendedName>
        <fullName evidence="4">Leucyl/phenylalanyl-tRNA--protein transferase</fullName>
        <ecNumber evidence="4">2.3.2.6</ecNumber>
    </recommendedName>
    <alternativeName>
        <fullName evidence="4">L/F-transferase</fullName>
    </alternativeName>
    <alternativeName>
        <fullName evidence="4">Leucyltransferase</fullName>
    </alternativeName>
    <alternativeName>
        <fullName evidence="4">Phenyalanyltransferase</fullName>
    </alternativeName>
</protein>
<evidence type="ECO:0000256" key="3">
    <source>
        <dbReference type="ARBA" id="ARBA00023315"/>
    </source>
</evidence>
<dbReference type="InterPro" id="IPR016181">
    <property type="entry name" value="Acyl_CoA_acyltransferase"/>
</dbReference>
<comment type="catalytic activity">
    <reaction evidence="4">
        <text>N-terminal L-lysyl-[protein] + L-leucyl-tRNA(Leu) = N-terminal L-leucyl-L-lysyl-[protein] + tRNA(Leu) + H(+)</text>
        <dbReference type="Rhea" id="RHEA:12340"/>
        <dbReference type="Rhea" id="RHEA-COMP:9613"/>
        <dbReference type="Rhea" id="RHEA-COMP:9622"/>
        <dbReference type="Rhea" id="RHEA-COMP:12670"/>
        <dbReference type="Rhea" id="RHEA-COMP:12671"/>
        <dbReference type="ChEBI" id="CHEBI:15378"/>
        <dbReference type="ChEBI" id="CHEBI:65249"/>
        <dbReference type="ChEBI" id="CHEBI:78442"/>
        <dbReference type="ChEBI" id="CHEBI:78494"/>
        <dbReference type="ChEBI" id="CHEBI:133043"/>
        <dbReference type="EC" id="2.3.2.6"/>
    </reaction>
</comment>
<dbReference type="Gene3D" id="3.40.630.70">
    <property type="entry name" value="Leucyl/phenylalanyl-tRNA-protein transferase, C-terminal domain"/>
    <property type="match status" value="1"/>
</dbReference>
<comment type="catalytic activity">
    <reaction evidence="4">
        <text>L-phenylalanyl-tRNA(Phe) + an N-terminal L-alpha-aminoacyl-[protein] = an N-terminal L-phenylalanyl-L-alpha-aminoacyl-[protein] + tRNA(Phe)</text>
        <dbReference type="Rhea" id="RHEA:43632"/>
        <dbReference type="Rhea" id="RHEA-COMP:9668"/>
        <dbReference type="Rhea" id="RHEA-COMP:9699"/>
        <dbReference type="Rhea" id="RHEA-COMP:10636"/>
        <dbReference type="Rhea" id="RHEA-COMP:10637"/>
        <dbReference type="ChEBI" id="CHEBI:78442"/>
        <dbReference type="ChEBI" id="CHEBI:78531"/>
        <dbReference type="ChEBI" id="CHEBI:78597"/>
        <dbReference type="ChEBI" id="CHEBI:83561"/>
        <dbReference type="EC" id="2.3.2.6"/>
    </reaction>
</comment>
<dbReference type="RefSeq" id="WP_007405429.1">
    <property type="nucleotide sequence ID" value="NZ_BBJS01000007.1"/>
</dbReference>
<dbReference type="SUPFAM" id="SSF55729">
    <property type="entry name" value="Acyl-CoA N-acyltransferases (Nat)"/>
    <property type="match status" value="1"/>
</dbReference>
<organism evidence="5 6">
    <name type="scientific">Sphingomonas paucimobilis NBRC 13935</name>
    <dbReference type="NCBI Taxonomy" id="1219050"/>
    <lineage>
        <taxon>Bacteria</taxon>
        <taxon>Pseudomonadati</taxon>
        <taxon>Pseudomonadota</taxon>
        <taxon>Alphaproteobacteria</taxon>
        <taxon>Sphingomonadales</taxon>
        <taxon>Sphingomonadaceae</taxon>
        <taxon>Sphingomonas</taxon>
    </lineage>
</organism>
<keyword evidence="1 4" id="KW-0963">Cytoplasm</keyword>
<proteinExistence type="inferred from homology"/>
<dbReference type="InterPro" id="IPR042203">
    <property type="entry name" value="Leu/Phe-tRNA_Trfase_C"/>
</dbReference>
<dbReference type="EC" id="2.3.2.6" evidence="4"/>
<dbReference type="GO" id="GO:0005737">
    <property type="term" value="C:cytoplasm"/>
    <property type="evidence" value="ECO:0007669"/>
    <property type="project" value="UniProtKB-SubCell"/>
</dbReference>
<gene>
    <name evidence="4 5" type="primary">aat</name>
    <name evidence="5" type="ORF">SP6_07_00620</name>
</gene>
<dbReference type="AlphaFoldDB" id="A0A0C9MNM3"/>
<dbReference type="EMBL" id="BBJS01000007">
    <property type="protein sequence ID" value="GAN12276.1"/>
    <property type="molecule type" value="Genomic_DNA"/>
</dbReference>
<name>A0A0C9MNM3_SPHPI</name>
<accession>A0A0C9MNM3</accession>
<dbReference type="PANTHER" id="PTHR30098">
    <property type="entry name" value="LEUCYL/PHENYLALANYL-TRNA--PROTEIN TRANSFERASE"/>
    <property type="match status" value="1"/>
</dbReference>
<evidence type="ECO:0000256" key="1">
    <source>
        <dbReference type="ARBA" id="ARBA00022490"/>
    </source>
</evidence>
<comment type="caution">
    <text evidence="5">The sequence shown here is derived from an EMBL/GenBank/DDBJ whole genome shotgun (WGS) entry which is preliminary data.</text>
</comment>
<dbReference type="GO" id="GO:0030163">
    <property type="term" value="P:protein catabolic process"/>
    <property type="evidence" value="ECO:0007669"/>
    <property type="project" value="UniProtKB-UniRule"/>
</dbReference>
<keyword evidence="2 4" id="KW-0808">Transferase</keyword>
<dbReference type="GeneID" id="88078095"/>